<evidence type="ECO:0000256" key="3">
    <source>
        <dbReference type="ARBA" id="ARBA00022777"/>
    </source>
</evidence>
<protein>
    <submittedName>
        <fullName evidence="5">2-dehydro-3-deoxygluconokinase</fullName>
    </submittedName>
</protein>
<evidence type="ECO:0000313" key="5">
    <source>
        <dbReference type="EMBL" id="RAP03419.1"/>
    </source>
</evidence>
<dbReference type="GeneID" id="3856202"/>
<keyword evidence="3 5" id="KW-0418">Kinase</keyword>
<dbReference type="AlphaFoldDB" id="A0A328Q997"/>
<dbReference type="EMBL" id="NGJK01000026">
    <property type="protein sequence ID" value="RAP03419.1"/>
    <property type="molecule type" value="Genomic_DNA"/>
</dbReference>
<dbReference type="InterPro" id="IPR011611">
    <property type="entry name" value="PfkB_dom"/>
</dbReference>
<evidence type="ECO:0000256" key="1">
    <source>
        <dbReference type="ARBA" id="ARBA00010688"/>
    </source>
</evidence>
<proteinExistence type="inferred from homology"/>
<dbReference type="Proteomes" id="UP000248557">
    <property type="component" value="Unassembled WGS sequence"/>
</dbReference>
<gene>
    <name evidence="5" type="ORF">CA615_02570</name>
</gene>
<sequence length="340" mass="38333">MSKVITFGEIMLRLSPPGYNRFIQANSFDINYGGSEANVSFSLANYNIETEFVTKLPDNEMGRATFNKLRQYGVGINHIVYGGRRLGIYYMEKGASQRPSKVIYDRAFSSISEAESCDFDWETIFEDASWFHFSGITPALSDNLAEITLEACIVAKSMGITISCDLNYRSKLWTQEKANKVMTKLIKYVDVCIANEEDIEKVFDIKASDSDVDRGILNYESYKEVAREIHERFGCKYIACTLRTSISASDNKWTSLIYYGNKCYQSKEYSIHITDRVGGGDSFVAGLIYGFMKNMNIDKTMEFATAASCLKQTIEGDFNLVTEEEVNLLANGNASGRVQR</sequence>
<evidence type="ECO:0000313" key="6">
    <source>
        <dbReference type="Proteomes" id="UP000248557"/>
    </source>
</evidence>
<dbReference type="OMA" id="ATVNDWG"/>
<dbReference type="PANTHER" id="PTHR43320">
    <property type="entry name" value="SUGAR KINASE"/>
    <property type="match status" value="1"/>
</dbReference>
<organism evidence="5 6">
    <name type="scientific">Methanosphaera stadtmanae</name>
    <dbReference type="NCBI Taxonomy" id="2317"/>
    <lineage>
        <taxon>Archaea</taxon>
        <taxon>Methanobacteriati</taxon>
        <taxon>Methanobacteriota</taxon>
        <taxon>Methanomada group</taxon>
        <taxon>Methanobacteria</taxon>
        <taxon>Methanobacteriales</taxon>
        <taxon>Methanobacteriaceae</taxon>
        <taxon>Methanosphaera</taxon>
    </lineage>
</organism>
<comment type="similarity">
    <text evidence="1">Belongs to the carbohydrate kinase PfkB family.</text>
</comment>
<dbReference type="Pfam" id="PF00294">
    <property type="entry name" value="PfkB"/>
    <property type="match status" value="1"/>
</dbReference>
<name>A0A328Q997_9EURY</name>
<dbReference type="Gene3D" id="3.40.1190.20">
    <property type="match status" value="1"/>
</dbReference>
<evidence type="ECO:0000256" key="2">
    <source>
        <dbReference type="ARBA" id="ARBA00022679"/>
    </source>
</evidence>
<reference evidence="5 6" key="1">
    <citation type="submission" date="2017-05" db="EMBL/GenBank/DDBJ databases">
        <title>Host range expansion of the Methanosphaera genus to humans and monogastric animals involves recent and extensive reduction in genome content.</title>
        <authorList>
            <person name="Hoedt E.C."/>
            <person name="Volmer J.G."/>
            <person name="Parks D.H."/>
            <person name="Rosewarne C.P."/>
            <person name="Denman S.E."/>
            <person name="Mcsweeney C.S."/>
            <person name="O Cuiv P."/>
            <person name="Hugenholtz P."/>
            <person name="Tyson G.W."/>
            <person name="Morrison M."/>
        </authorList>
    </citation>
    <scope>NUCLEOTIDE SEQUENCE [LARGE SCALE GENOMIC DNA]</scope>
    <source>
        <strain evidence="5 6">PA5</strain>
    </source>
</reference>
<dbReference type="PANTHER" id="PTHR43320:SF2">
    <property type="entry name" value="2-DEHYDRO-3-DEOXYGLUCONOKINASE_2-DEHYDRO-3-DEOXYGALACTONOKINASE"/>
    <property type="match status" value="1"/>
</dbReference>
<dbReference type="InterPro" id="IPR029056">
    <property type="entry name" value="Ribokinase-like"/>
</dbReference>
<dbReference type="InterPro" id="IPR052700">
    <property type="entry name" value="Carb_kinase_PfkB-like"/>
</dbReference>
<dbReference type="SUPFAM" id="SSF53613">
    <property type="entry name" value="Ribokinase-like"/>
    <property type="match status" value="1"/>
</dbReference>
<dbReference type="RefSeq" id="WP_011406134.1">
    <property type="nucleotide sequence ID" value="NZ_CATZXA010000156.1"/>
</dbReference>
<accession>A0A328Q997</accession>
<dbReference type="CDD" id="cd01166">
    <property type="entry name" value="KdgK"/>
    <property type="match status" value="1"/>
</dbReference>
<keyword evidence="2" id="KW-0808">Transferase</keyword>
<feature type="domain" description="Carbohydrate kinase PfkB" evidence="4">
    <location>
        <begin position="1"/>
        <end position="311"/>
    </location>
</feature>
<comment type="caution">
    <text evidence="5">The sequence shown here is derived from an EMBL/GenBank/DDBJ whole genome shotgun (WGS) entry which is preliminary data.</text>
</comment>
<dbReference type="GO" id="GO:0016301">
    <property type="term" value="F:kinase activity"/>
    <property type="evidence" value="ECO:0007669"/>
    <property type="project" value="UniProtKB-KW"/>
</dbReference>
<evidence type="ECO:0000259" key="4">
    <source>
        <dbReference type="Pfam" id="PF00294"/>
    </source>
</evidence>